<dbReference type="HOGENOM" id="CLU_3374689_0_0_10"/>
<feature type="transmembrane region" description="Helical" evidence="1">
    <location>
        <begin position="6"/>
        <end position="26"/>
    </location>
</feature>
<dbReference type="STRING" id="886377.Murru_0315"/>
<dbReference type="KEGG" id="mrs:Murru_0315"/>
<dbReference type="EMBL" id="CP002999">
    <property type="protein sequence ID" value="AEM69371.1"/>
    <property type="molecule type" value="Genomic_DNA"/>
</dbReference>
<sequence length="34" mass="3918">MILDILIPFALFLSVAFVLASIAFSFRERKFLEV</sequence>
<accession>G2PSB4</accession>
<keyword evidence="1" id="KW-1133">Transmembrane helix</keyword>
<evidence type="ECO:0000313" key="2">
    <source>
        <dbReference type="EMBL" id="AEM69371.1"/>
    </source>
</evidence>
<gene>
    <name evidence="2" type="ordered locus">Murru_0315</name>
</gene>
<protein>
    <submittedName>
        <fullName evidence="2">Uncharacterized protein</fullName>
    </submittedName>
</protein>
<reference evidence="2 3" key="2">
    <citation type="journal article" date="2012" name="Stand. Genomic Sci.">
        <title>Complete genome sequence of the facultatively anaerobic, appendaged bacterium Muricauda ruestringensis type strain (B1(T)).</title>
        <authorList>
            <person name="Huntemann M."/>
            <person name="Teshima H."/>
            <person name="Lapidus A."/>
            <person name="Nolan M."/>
            <person name="Lucas S."/>
            <person name="Hammon N."/>
            <person name="Deshpande S."/>
            <person name="Cheng J.F."/>
            <person name="Tapia R."/>
            <person name="Goodwin L.A."/>
            <person name="Pitluck S."/>
            <person name="Liolios K."/>
            <person name="Pagani I."/>
            <person name="Ivanova N."/>
            <person name="Mavromatis K."/>
            <person name="Mikhailova N."/>
            <person name="Pati A."/>
            <person name="Chen A."/>
            <person name="Palaniappan K."/>
            <person name="Land M."/>
            <person name="Hauser L."/>
            <person name="Pan C."/>
            <person name="Brambilla E.M."/>
            <person name="Rohde M."/>
            <person name="Spring S."/>
            <person name="Goker M."/>
            <person name="Detter J.C."/>
            <person name="Bristow J."/>
            <person name="Eisen J.A."/>
            <person name="Markowitz V."/>
            <person name="Hugenholtz P."/>
            <person name="Kyrpides N.C."/>
            <person name="Klenk H.P."/>
            <person name="Woyke T."/>
        </authorList>
    </citation>
    <scope>NUCLEOTIDE SEQUENCE [LARGE SCALE GENOMIC DNA]</scope>
    <source>
        <strain evidence="3">DSM 13258 / LMG 19739 / B1</strain>
    </source>
</reference>
<proteinExistence type="predicted"/>
<reference evidence="3" key="1">
    <citation type="submission" date="2011-08" db="EMBL/GenBank/DDBJ databases">
        <title>The complete genome of Muricauda ruestringensis DSM 13258.</title>
        <authorList>
            <person name="Lucas S."/>
            <person name="Han J."/>
            <person name="Lapidus A."/>
            <person name="Bruce D."/>
            <person name="Goodwin L."/>
            <person name="Pitluck S."/>
            <person name="Peters L."/>
            <person name="Kyrpides N."/>
            <person name="Mavromatis K."/>
            <person name="Ivanova N."/>
            <person name="Ovchinnikova G."/>
            <person name="Teshima H."/>
            <person name="Detter J.C."/>
            <person name="Tapia R."/>
            <person name="Han C."/>
            <person name="Land M."/>
            <person name="Hauser L."/>
            <person name="Markowitz V."/>
            <person name="Cheng J.-F."/>
            <person name="Hugenholtz P."/>
            <person name="Woyke T."/>
            <person name="Wu D."/>
            <person name="Spring S."/>
            <person name="Schroeder M."/>
            <person name="Brambilla E."/>
            <person name="Klenk H.-P."/>
            <person name="Eisen J.A."/>
        </authorList>
    </citation>
    <scope>NUCLEOTIDE SEQUENCE [LARGE SCALE GENOMIC DNA]</scope>
    <source>
        <strain evidence="3">DSM 13258 / LMG 19739 / B1</strain>
    </source>
</reference>
<dbReference type="Proteomes" id="UP000008908">
    <property type="component" value="Chromosome"/>
</dbReference>
<name>G2PSB4_ALLRU</name>
<keyword evidence="3" id="KW-1185">Reference proteome</keyword>
<organism evidence="2 3">
    <name type="scientific">Allomuricauda ruestringensis (strain DSM 13258 / CIP 107369 / LMG 19739 / B1)</name>
    <name type="common">Muricauda ruestringensis</name>
    <dbReference type="NCBI Taxonomy" id="886377"/>
    <lineage>
        <taxon>Bacteria</taxon>
        <taxon>Pseudomonadati</taxon>
        <taxon>Bacteroidota</taxon>
        <taxon>Flavobacteriia</taxon>
        <taxon>Flavobacteriales</taxon>
        <taxon>Flavobacteriaceae</taxon>
        <taxon>Flagellimonas</taxon>
    </lineage>
</organism>
<dbReference type="AlphaFoldDB" id="G2PSB4"/>
<keyword evidence="1" id="KW-0472">Membrane</keyword>
<keyword evidence="1" id="KW-0812">Transmembrane</keyword>
<evidence type="ECO:0000256" key="1">
    <source>
        <dbReference type="SAM" id="Phobius"/>
    </source>
</evidence>
<evidence type="ECO:0000313" key="3">
    <source>
        <dbReference type="Proteomes" id="UP000008908"/>
    </source>
</evidence>